<dbReference type="AlphaFoldDB" id="X1GW02"/>
<sequence>MTEEKKENWNPETGKVNTFNVNFPWAASGMAGSI</sequence>
<organism evidence="1">
    <name type="scientific">marine sediment metagenome</name>
    <dbReference type="NCBI Taxonomy" id="412755"/>
    <lineage>
        <taxon>unclassified sequences</taxon>
        <taxon>metagenomes</taxon>
        <taxon>ecological metagenomes</taxon>
    </lineage>
</organism>
<comment type="caution">
    <text evidence="1">The sequence shown here is derived from an EMBL/GenBank/DDBJ whole genome shotgun (WGS) entry which is preliminary data.</text>
</comment>
<evidence type="ECO:0000313" key="1">
    <source>
        <dbReference type="EMBL" id="GAH37188.1"/>
    </source>
</evidence>
<gene>
    <name evidence="1" type="ORF">S03H2_13409</name>
</gene>
<proteinExistence type="predicted"/>
<feature type="non-terminal residue" evidence="1">
    <location>
        <position position="34"/>
    </location>
</feature>
<dbReference type="EMBL" id="BARU01006810">
    <property type="protein sequence ID" value="GAH37188.1"/>
    <property type="molecule type" value="Genomic_DNA"/>
</dbReference>
<accession>X1GW02</accession>
<name>X1GW02_9ZZZZ</name>
<reference evidence="1" key="1">
    <citation type="journal article" date="2014" name="Front. Microbiol.">
        <title>High frequency of phylogenetically diverse reductive dehalogenase-homologous genes in deep subseafloor sedimentary metagenomes.</title>
        <authorList>
            <person name="Kawai M."/>
            <person name="Futagami T."/>
            <person name="Toyoda A."/>
            <person name="Takaki Y."/>
            <person name="Nishi S."/>
            <person name="Hori S."/>
            <person name="Arai W."/>
            <person name="Tsubouchi T."/>
            <person name="Morono Y."/>
            <person name="Uchiyama I."/>
            <person name="Ito T."/>
            <person name="Fujiyama A."/>
            <person name="Inagaki F."/>
            <person name="Takami H."/>
        </authorList>
    </citation>
    <scope>NUCLEOTIDE SEQUENCE</scope>
    <source>
        <strain evidence="1">Expedition CK06-06</strain>
    </source>
</reference>
<protein>
    <submittedName>
        <fullName evidence="1">Uncharacterized protein</fullName>
    </submittedName>
</protein>